<feature type="compositionally biased region" description="Polar residues" evidence="1">
    <location>
        <begin position="15"/>
        <end position="33"/>
    </location>
</feature>
<reference evidence="3" key="1">
    <citation type="journal article" date="2020" name="Cell">
        <title>Large-Scale Comparative Analyses of Tick Genomes Elucidate Their Genetic Diversity and Vector Capacities.</title>
        <authorList>
            <consortium name="Tick Genome and Microbiome Consortium (TIGMIC)"/>
            <person name="Jia N."/>
            <person name="Wang J."/>
            <person name="Shi W."/>
            <person name="Du L."/>
            <person name="Sun Y."/>
            <person name="Zhan W."/>
            <person name="Jiang J.F."/>
            <person name="Wang Q."/>
            <person name="Zhang B."/>
            <person name="Ji P."/>
            <person name="Bell-Sakyi L."/>
            <person name="Cui X.M."/>
            <person name="Yuan T.T."/>
            <person name="Jiang B.G."/>
            <person name="Yang W.F."/>
            <person name="Lam T.T."/>
            <person name="Chang Q.C."/>
            <person name="Ding S.J."/>
            <person name="Wang X.J."/>
            <person name="Zhu J.G."/>
            <person name="Ruan X.D."/>
            <person name="Zhao L."/>
            <person name="Wei J.T."/>
            <person name="Ye R.Z."/>
            <person name="Que T.C."/>
            <person name="Du C.H."/>
            <person name="Zhou Y.H."/>
            <person name="Cheng J.X."/>
            <person name="Dai P.F."/>
            <person name="Guo W.B."/>
            <person name="Han X.H."/>
            <person name="Huang E.J."/>
            <person name="Li L.F."/>
            <person name="Wei W."/>
            <person name="Gao Y.C."/>
            <person name="Liu J.Z."/>
            <person name="Shao H.Z."/>
            <person name="Wang X."/>
            <person name="Wang C.C."/>
            <person name="Yang T.C."/>
            <person name="Huo Q.B."/>
            <person name="Li W."/>
            <person name="Chen H.Y."/>
            <person name="Chen S.E."/>
            <person name="Zhou L.G."/>
            <person name="Ni X.B."/>
            <person name="Tian J.H."/>
            <person name="Sheng Y."/>
            <person name="Liu T."/>
            <person name="Pan Y.S."/>
            <person name="Xia L.Y."/>
            <person name="Li J."/>
            <person name="Zhao F."/>
            <person name="Cao W.C."/>
        </authorList>
    </citation>
    <scope>NUCLEOTIDE SEQUENCE</scope>
    <source>
        <strain evidence="3">Rmic-2018</strain>
    </source>
</reference>
<sequence>MVPNHREEPSESSRRTMSVSPRAHISSSGSSVGLTRKPSKRRHHKKSSKSRSSKGPKRTKFSSPYAPQRRLRRHPSAISQSRFCPHRREPYSGQLPAGGLSGLPRNHPLLVPSISSFYPPGASPLAPGTPVNIPGLPPLIAGNPVPLPPGLFPPSPFMGLSSPAALVGPMIGGGAAQQPIVLPFPIPMPMPMSTSGGAQQPIVIPAPPPPPPSYPAPMPYPVSAPVAQGGGGSDNMALMMMMKAMQQERQAATQQRQEDEERRQEEKQDAERRARKKEKEEEKKKKKKEKEEERKRKKSEREKALEERKKEIEKMQEENKRQIEEAQKKAEEAVAKRKAEKEAAQAKKAAEEEEAKKKKEEEEKAKKEAEAKAAASGAGDSMNDPTKHVMKDPTKNPANNDAAANAPDYGHPGAAGEEHPLLGIEDQLPQLFPYQLPPAGPMPAFNMGPDVNPALQVTQPGGAGRILCFILLGLVIFLVIFILLLYFFAPHMLPFLSTNGTTTAAATSAESEGHFKGEIVNIDVPAVKHGKGAPTASSSTHALTLRGSVSSPSPKDAATAFLDMNTIEIALNDRNWAGAKDLVDSQRTDSATTSSAELKREPYSSSFPSGGVANGTSDVSSKAEISSSVRTKTRRPDLGNQGNYTVAFVTTLTLGAFLDQGYQKNLKARLFAGGQDDADKKPAFPKRPPFDYGNIWNDDDSGDDSATSSRFTFEASTKSPIRELLERVQGSQHRGVRQTATSRGSLLISQERATREVSDANVVNIATVFTTESETEPEGGITLEDFKLYTIAHVDRFKEEFEKVFKELKNATKKKAVV</sequence>
<feature type="compositionally biased region" description="Basic residues" evidence="1">
    <location>
        <begin position="37"/>
        <end position="60"/>
    </location>
</feature>
<comment type="caution">
    <text evidence="3">The sequence shown here is derived from an EMBL/GenBank/DDBJ whole genome shotgun (WGS) entry which is preliminary data.</text>
</comment>
<feature type="transmembrane region" description="Helical" evidence="2">
    <location>
        <begin position="466"/>
        <end position="489"/>
    </location>
</feature>
<keyword evidence="4" id="KW-1185">Reference proteome</keyword>
<feature type="region of interest" description="Disordered" evidence="1">
    <location>
        <begin position="245"/>
        <end position="419"/>
    </location>
</feature>
<dbReference type="EMBL" id="JABSTU010000009">
    <property type="protein sequence ID" value="KAH8021847.1"/>
    <property type="molecule type" value="Genomic_DNA"/>
</dbReference>
<organism evidence="3 4">
    <name type="scientific">Rhipicephalus microplus</name>
    <name type="common">Cattle tick</name>
    <name type="synonym">Boophilus microplus</name>
    <dbReference type="NCBI Taxonomy" id="6941"/>
    <lineage>
        <taxon>Eukaryota</taxon>
        <taxon>Metazoa</taxon>
        <taxon>Ecdysozoa</taxon>
        <taxon>Arthropoda</taxon>
        <taxon>Chelicerata</taxon>
        <taxon>Arachnida</taxon>
        <taxon>Acari</taxon>
        <taxon>Parasitiformes</taxon>
        <taxon>Ixodida</taxon>
        <taxon>Ixodoidea</taxon>
        <taxon>Ixodidae</taxon>
        <taxon>Rhipicephalinae</taxon>
        <taxon>Rhipicephalus</taxon>
        <taxon>Boophilus</taxon>
    </lineage>
</organism>
<dbReference type="AlphaFoldDB" id="A0A9J6DIG1"/>
<feature type="compositionally biased region" description="Low complexity" evidence="1">
    <location>
        <begin position="245"/>
        <end position="255"/>
    </location>
</feature>
<feature type="compositionally biased region" description="Polar residues" evidence="1">
    <location>
        <begin position="603"/>
        <end position="630"/>
    </location>
</feature>
<reference evidence="3" key="2">
    <citation type="submission" date="2021-09" db="EMBL/GenBank/DDBJ databases">
        <authorList>
            <person name="Jia N."/>
            <person name="Wang J."/>
            <person name="Shi W."/>
            <person name="Du L."/>
            <person name="Sun Y."/>
            <person name="Zhan W."/>
            <person name="Jiang J."/>
            <person name="Wang Q."/>
            <person name="Zhang B."/>
            <person name="Ji P."/>
            <person name="Sakyi L.B."/>
            <person name="Cui X."/>
            <person name="Yuan T."/>
            <person name="Jiang B."/>
            <person name="Yang W."/>
            <person name="Lam T.T.-Y."/>
            <person name="Chang Q."/>
            <person name="Ding S."/>
            <person name="Wang X."/>
            <person name="Zhu J."/>
            <person name="Ruan X."/>
            <person name="Zhao L."/>
            <person name="Wei J."/>
            <person name="Que T."/>
            <person name="Du C."/>
            <person name="Cheng J."/>
            <person name="Dai P."/>
            <person name="Han X."/>
            <person name="Huang E."/>
            <person name="Gao Y."/>
            <person name="Liu J."/>
            <person name="Shao H."/>
            <person name="Ye R."/>
            <person name="Li L."/>
            <person name="Wei W."/>
            <person name="Wang X."/>
            <person name="Wang C."/>
            <person name="Huo Q."/>
            <person name="Li W."/>
            <person name="Guo W."/>
            <person name="Chen H."/>
            <person name="Chen S."/>
            <person name="Zhou L."/>
            <person name="Zhou L."/>
            <person name="Ni X."/>
            <person name="Tian J."/>
            <person name="Zhou Y."/>
            <person name="Sheng Y."/>
            <person name="Liu T."/>
            <person name="Pan Y."/>
            <person name="Xia L."/>
            <person name="Li J."/>
            <person name="Zhao F."/>
            <person name="Cao W."/>
        </authorList>
    </citation>
    <scope>NUCLEOTIDE SEQUENCE</scope>
    <source>
        <strain evidence="3">Rmic-2018</strain>
        <tissue evidence="3">Larvae</tissue>
    </source>
</reference>
<evidence type="ECO:0000313" key="3">
    <source>
        <dbReference type="EMBL" id="KAH8021847.1"/>
    </source>
</evidence>
<dbReference type="Proteomes" id="UP000821866">
    <property type="component" value="Chromosome 7"/>
</dbReference>
<feature type="region of interest" description="Disordered" evidence="1">
    <location>
        <begin position="583"/>
        <end position="638"/>
    </location>
</feature>
<dbReference type="InterPro" id="IPR026714">
    <property type="entry name" value="SMAP"/>
</dbReference>
<feature type="compositionally biased region" description="Polar residues" evidence="1">
    <location>
        <begin position="535"/>
        <end position="553"/>
    </location>
</feature>
<dbReference type="PANTHER" id="PTHR22175:SF0">
    <property type="entry name" value="SMALL ACIDIC PROTEIN"/>
    <property type="match status" value="1"/>
</dbReference>
<name>A0A9J6DIG1_RHIMP</name>
<feature type="region of interest" description="Disordered" evidence="1">
    <location>
        <begin position="1"/>
        <end position="100"/>
    </location>
</feature>
<evidence type="ECO:0000256" key="2">
    <source>
        <dbReference type="SAM" id="Phobius"/>
    </source>
</evidence>
<evidence type="ECO:0000256" key="1">
    <source>
        <dbReference type="SAM" id="MobiDB-lite"/>
    </source>
</evidence>
<feature type="compositionally biased region" description="Basic and acidic residues" evidence="1">
    <location>
        <begin position="1"/>
        <end position="14"/>
    </location>
</feature>
<accession>A0A9J6DIG1</accession>
<evidence type="ECO:0000313" key="4">
    <source>
        <dbReference type="Proteomes" id="UP000821866"/>
    </source>
</evidence>
<keyword evidence="2" id="KW-0812">Transmembrane</keyword>
<gene>
    <name evidence="3" type="ORF">HPB51_018696</name>
</gene>
<feature type="compositionally biased region" description="Basic and acidic residues" evidence="1">
    <location>
        <begin position="385"/>
        <end position="394"/>
    </location>
</feature>
<keyword evidence="2" id="KW-0472">Membrane</keyword>
<feature type="compositionally biased region" description="Basic and acidic residues" evidence="1">
    <location>
        <begin position="256"/>
        <end position="371"/>
    </location>
</feature>
<feature type="region of interest" description="Disordered" evidence="1">
    <location>
        <begin position="530"/>
        <end position="554"/>
    </location>
</feature>
<dbReference type="VEuPathDB" id="VectorBase:LOC119186298"/>
<dbReference type="PANTHER" id="PTHR22175">
    <property type="entry name" value="SMALL ACIDIC PROTEIN-RELATED"/>
    <property type="match status" value="1"/>
</dbReference>
<proteinExistence type="predicted"/>
<feature type="compositionally biased region" description="Low complexity" evidence="1">
    <location>
        <begin position="396"/>
        <end position="408"/>
    </location>
</feature>
<keyword evidence="2" id="KW-1133">Transmembrane helix</keyword>
<protein>
    <submittedName>
        <fullName evidence="3">Uncharacterized protein</fullName>
    </submittedName>
</protein>